<accession>A0A9W7A3E6</accession>
<dbReference type="EMBL" id="BRXW01000506">
    <property type="protein sequence ID" value="GMH61254.1"/>
    <property type="molecule type" value="Genomic_DNA"/>
</dbReference>
<keyword evidence="2" id="KW-1185">Reference proteome</keyword>
<evidence type="ECO:0000313" key="2">
    <source>
        <dbReference type="Proteomes" id="UP001165122"/>
    </source>
</evidence>
<organism evidence="1 2">
    <name type="scientific">Triparma laevis f. longispina</name>
    <dbReference type="NCBI Taxonomy" id="1714387"/>
    <lineage>
        <taxon>Eukaryota</taxon>
        <taxon>Sar</taxon>
        <taxon>Stramenopiles</taxon>
        <taxon>Ochrophyta</taxon>
        <taxon>Bolidophyceae</taxon>
        <taxon>Parmales</taxon>
        <taxon>Triparmaceae</taxon>
        <taxon>Triparma</taxon>
    </lineage>
</organism>
<evidence type="ECO:0000313" key="1">
    <source>
        <dbReference type="EMBL" id="GMH61254.1"/>
    </source>
</evidence>
<dbReference type="AlphaFoldDB" id="A0A9W7A3E6"/>
<proteinExistence type="predicted"/>
<comment type="caution">
    <text evidence="1">The sequence shown here is derived from an EMBL/GenBank/DDBJ whole genome shotgun (WGS) entry which is preliminary data.</text>
</comment>
<protein>
    <submittedName>
        <fullName evidence="1">Uncharacterized protein</fullName>
    </submittedName>
</protein>
<name>A0A9W7A3E6_9STRA</name>
<sequence length="120" mass="13617">MEMDPTPKVIAHLRSQQLLPEKVIDESKDIDRGKTTTIVHSGMDICEEDAEFRRKKVWFAMRVIFLQMLRGSATPEFKRFFVEFVLVDALMALRCVTKTWKGVVEDVIGEGVGSGAMGRI</sequence>
<dbReference type="Proteomes" id="UP001165122">
    <property type="component" value="Unassembled WGS sequence"/>
</dbReference>
<gene>
    <name evidence="1" type="ORF">TrLO_g240</name>
</gene>
<reference evidence="2" key="1">
    <citation type="journal article" date="2023" name="Commun. Biol.">
        <title>Genome analysis of Parmales, the sister group of diatoms, reveals the evolutionary specialization of diatoms from phago-mixotrophs to photoautotrophs.</title>
        <authorList>
            <person name="Ban H."/>
            <person name="Sato S."/>
            <person name="Yoshikawa S."/>
            <person name="Yamada K."/>
            <person name="Nakamura Y."/>
            <person name="Ichinomiya M."/>
            <person name="Sato N."/>
            <person name="Blanc-Mathieu R."/>
            <person name="Endo H."/>
            <person name="Kuwata A."/>
            <person name="Ogata H."/>
        </authorList>
    </citation>
    <scope>NUCLEOTIDE SEQUENCE [LARGE SCALE GENOMIC DNA]</scope>
    <source>
        <strain evidence="2">NIES 3700</strain>
    </source>
</reference>